<feature type="transmembrane region" description="Helical" evidence="7">
    <location>
        <begin position="573"/>
        <end position="594"/>
    </location>
</feature>
<feature type="transmembrane region" description="Helical" evidence="7">
    <location>
        <begin position="359"/>
        <end position="383"/>
    </location>
</feature>
<protein>
    <recommendedName>
        <fullName evidence="8">Amino acid permease/ SLC12A domain-containing protein</fullName>
    </recommendedName>
</protein>
<feature type="transmembrane region" description="Helical" evidence="7">
    <location>
        <begin position="395"/>
        <end position="417"/>
    </location>
</feature>
<evidence type="ECO:0000313" key="9">
    <source>
        <dbReference type="EMBL" id="OAQ25880.1"/>
    </source>
</evidence>
<dbReference type="GO" id="GO:0016020">
    <property type="term" value="C:membrane"/>
    <property type="evidence" value="ECO:0007669"/>
    <property type="project" value="UniProtKB-SubCell"/>
</dbReference>
<keyword evidence="10" id="KW-1185">Reference proteome</keyword>
<evidence type="ECO:0000256" key="6">
    <source>
        <dbReference type="ARBA" id="ARBA00023136"/>
    </source>
</evidence>
<dbReference type="InterPro" id="IPR004840">
    <property type="entry name" value="Amino_acid_permease_CS"/>
</dbReference>
<keyword evidence="2" id="KW-0813">Transport</keyword>
<feature type="transmembrane region" description="Helical" evidence="7">
    <location>
        <begin position="641"/>
        <end position="667"/>
    </location>
</feature>
<comment type="subcellular location">
    <subcellularLocation>
        <location evidence="1">Membrane</location>
        <topology evidence="1">Multi-pass membrane protein</topology>
    </subcellularLocation>
</comment>
<feature type="transmembrane region" description="Helical" evidence="7">
    <location>
        <begin position="251"/>
        <end position="274"/>
    </location>
</feature>
<accession>A0A197JL53</accession>
<dbReference type="AlphaFoldDB" id="A0A197JL53"/>
<keyword evidence="6 7" id="KW-0472">Membrane</keyword>
<feature type="transmembrane region" description="Helical" evidence="7">
    <location>
        <begin position="600"/>
        <end position="620"/>
    </location>
</feature>
<evidence type="ECO:0000256" key="5">
    <source>
        <dbReference type="ARBA" id="ARBA00022989"/>
    </source>
</evidence>
<evidence type="ECO:0000256" key="7">
    <source>
        <dbReference type="SAM" id="Phobius"/>
    </source>
</evidence>
<sequence length="762" mass="84852">MACQPLTSTQVPFNPHVHKVSKLHPGSDSPCADALEFKRWWSGWQQERWSTCDPEFFLRGYERDGVLIESVDDDAGDAYMEYKEGLIELVMKRCVSFKQESDEEQLSTKAPPLRLINKWKTDKIIVPKTSGGKRPILSELDVNIFLNNTRQHNRETLQDIATLSPKPISKSTARRGLHSNRVLQRVAVTKPRLEPRPQQKMSKYNDDGCDDTDTYELNRMQDGGDGDGSHEILTEAFQDGLKRDLRLRHMIMLAIAGTIGTGLFLTSGATIASAGPGGALLAYVLIGVWLISVMQAIGEIATLLPLPGAFNAWGTRIFDEAFSFQMTWMYCIGWALGIPGQLSASALIVSFWLPEETTFPPWVVPLIIIILMLFINIAGVKTYGELAYWFSIPKVVTIIFFIACGILVDAGAIGGHTYGFEMWRIQGAPFKGGFKSFLNTLISVAYAYDGVEVTGITAAESRNPHKHVPRAVNTVSIRITFFYVASIFLLGSIVANDDPLLVNTGRTAARAPFTIVFAKAGLKGAANFMNAIVFTSVFSAINVDFYVSTRMLLSLARNGWVHKSIGYINSRGVPVVAVALVTACSCLSLITIFVGSGVVYHWFISIIGSITFQYWLYILLLHFRFRYCWKAQGRAVADLPYVAWGYPYANIIGVIIGCFCIVSNLYLSVSDPPEHPGDGASEDMMNAYRSRRDAYIQGVLGAWFPWFMSLTLYFAYKYICGTKFIKAVDADLDTGRFIPSDSDKEDLIPHGPRWKRILKFFV</sequence>
<dbReference type="PANTHER" id="PTHR43341:SF1">
    <property type="entry name" value="GENERAL AMINO-ACID PERMEASE GAP1"/>
    <property type="match status" value="1"/>
</dbReference>
<proteinExistence type="predicted"/>
<evidence type="ECO:0000256" key="1">
    <source>
        <dbReference type="ARBA" id="ARBA00004141"/>
    </source>
</evidence>
<feature type="transmembrane region" description="Helical" evidence="7">
    <location>
        <begin position="327"/>
        <end position="353"/>
    </location>
</feature>
<dbReference type="GO" id="GO:0015171">
    <property type="term" value="F:amino acid transmembrane transporter activity"/>
    <property type="evidence" value="ECO:0007669"/>
    <property type="project" value="TreeGrafter"/>
</dbReference>
<dbReference type="Proteomes" id="UP000078512">
    <property type="component" value="Unassembled WGS sequence"/>
</dbReference>
<evidence type="ECO:0000256" key="3">
    <source>
        <dbReference type="ARBA" id="ARBA00022692"/>
    </source>
</evidence>
<evidence type="ECO:0000256" key="4">
    <source>
        <dbReference type="ARBA" id="ARBA00022970"/>
    </source>
</evidence>
<organism evidence="9 10">
    <name type="scientific">Linnemannia elongata AG-77</name>
    <dbReference type="NCBI Taxonomy" id="1314771"/>
    <lineage>
        <taxon>Eukaryota</taxon>
        <taxon>Fungi</taxon>
        <taxon>Fungi incertae sedis</taxon>
        <taxon>Mucoromycota</taxon>
        <taxon>Mortierellomycotina</taxon>
        <taxon>Mortierellomycetes</taxon>
        <taxon>Mortierellales</taxon>
        <taxon>Mortierellaceae</taxon>
        <taxon>Linnemannia</taxon>
    </lineage>
</organism>
<feature type="transmembrane region" description="Helical" evidence="7">
    <location>
        <begin position="437"/>
        <end position="459"/>
    </location>
</feature>
<keyword evidence="3 7" id="KW-0812">Transmembrane</keyword>
<dbReference type="STRING" id="1314771.A0A197JL53"/>
<gene>
    <name evidence="9" type="ORF">K457DRAFT_34902</name>
</gene>
<keyword evidence="5 7" id="KW-1133">Transmembrane helix</keyword>
<name>A0A197JL53_9FUNG</name>
<evidence type="ECO:0000256" key="2">
    <source>
        <dbReference type="ARBA" id="ARBA00022448"/>
    </source>
</evidence>
<dbReference type="FunFam" id="1.20.1740.10:FF:000001">
    <property type="entry name" value="Amino acid permease"/>
    <property type="match status" value="1"/>
</dbReference>
<evidence type="ECO:0000313" key="10">
    <source>
        <dbReference type="Proteomes" id="UP000078512"/>
    </source>
</evidence>
<dbReference type="InterPro" id="IPR004841">
    <property type="entry name" value="AA-permease/SLC12A_dom"/>
</dbReference>
<evidence type="ECO:0000259" key="8">
    <source>
        <dbReference type="Pfam" id="PF00324"/>
    </source>
</evidence>
<dbReference type="InterPro" id="IPR050524">
    <property type="entry name" value="APC_YAT"/>
</dbReference>
<feature type="transmembrane region" description="Helical" evidence="7">
    <location>
        <begin position="280"/>
        <end position="306"/>
    </location>
</feature>
<dbReference type="PANTHER" id="PTHR43341">
    <property type="entry name" value="AMINO ACID PERMEASE"/>
    <property type="match status" value="1"/>
</dbReference>
<feature type="transmembrane region" description="Helical" evidence="7">
    <location>
        <begin position="528"/>
        <end position="547"/>
    </location>
</feature>
<feature type="transmembrane region" description="Helical" evidence="7">
    <location>
        <begin position="471"/>
        <end position="495"/>
    </location>
</feature>
<dbReference type="Gene3D" id="1.20.1740.10">
    <property type="entry name" value="Amino acid/polyamine transporter I"/>
    <property type="match status" value="1"/>
</dbReference>
<feature type="transmembrane region" description="Helical" evidence="7">
    <location>
        <begin position="694"/>
        <end position="716"/>
    </location>
</feature>
<feature type="domain" description="Amino acid permease/ SLC12A" evidence="8">
    <location>
        <begin position="249"/>
        <end position="689"/>
    </location>
</feature>
<dbReference type="EMBL" id="KV442073">
    <property type="protein sequence ID" value="OAQ25880.1"/>
    <property type="molecule type" value="Genomic_DNA"/>
</dbReference>
<reference evidence="9 10" key="1">
    <citation type="submission" date="2016-05" db="EMBL/GenBank/DDBJ databases">
        <title>Genome sequencing reveals origins of a unique bacterial endosymbiosis in the earliest lineages of terrestrial Fungi.</title>
        <authorList>
            <consortium name="DOE Joint Genome Institute"/>
            <person name="Uehling J."/>
            <person name="Gryganskyi A."/>
            <person name="Hameed K."/>
            <person name="Tschaplinski T."/>
            <person name="Misztal P."/>
            <person name="Wu S."/>
            <person name="Desiro A."/>
            <person name="Vande Pol N."/>
            <person name="Du Z.-Y."/>
            <person name="Zienkiewicz A."/>
            <person name="Zienkiewicz K."/>
            <person name="Morin E."/>
            <person name="Tisserant E."/>
            <person name="Splivallo R."/>
            <person name="Hainaut M."/>
            <person name="Henrissat B."/>
            <person name="Ohm R."/>
            <person name="Kuo A."/>
            <person name="Yan J."/>
            <person name="Lipzen A."/>
            <person name="Nolan M."/>
            <person name="Labutti K."/>
            <person name="Barry K."/>
            <person name="Goldstein A."/>
            <person name="Labbe J."/>
            <person name="Schadt C."/>
            <person name="Tuskan G."/>
            <person name="Grigoriev I."/>
            <person name="Martin F."/>
            <person name="Vilgalys R."/>
            <person name="Bonito G."/>
        </authorList>
    </citation>
    <scope>NUCLEOTIDE SEQUENCE [LARGE SCALE GENOMIC DNA]</scope>
    <source>
        <strain evidence="9 10">AG-77</strain>
    </source>
</reference>
<dbReference type="OrthoDB" id="3900342at2759"/>
<keyword evidence="4" id="KW-0029">Amino-acid transport</keyword>
<dbReference type="Pfam" id="PF00324">
    <property type="entry name" value="AA_permease"/>
    <property type="match status" value="1"/>
</dbReference>
<dbReference type="PROSITE" id="PS00218">
    <property type="entry name" value="AMINO_ACID_PERMEASE_1"/>
    <property type="match status" value="1"/>
</dbReference>